<dbReference type="InterPro" id="IPR001078">
    <property type="entry name" value="2-oxoacid_DH_actylTfrase"/>
</dbReference>
<keyword evidence="3 8" id="KW-0808">Transferase</keyword>
<evidence type="ECO:0000256" key="8">
    <source>
        <dbReference type="RuleBase" id="RU361137"/>
    </source>
</evidence>
<organism evidence="11">
    <name type="scientific">uncultured Flavobacteriia bacterium</name>
    <dbReference type="NCBI Taxonomy" id="212695"/>
    <lineage>
        <taxon>Bacteria</taxon>
        <taxon>Pseudomonadati</taxon>
        <taxon>Bacteroidota</taxon>
        <taxon>Flavobacteriia</taxon>
        <taxon>environmental samples</taxon>
    </lineage>
</organism>
<dbReference type="Gene3D" id="3.30.559.10">
    <property type="entry name" value="Chloramphenicol acetyltransferase-like domain"/>
    <property type="match status" value="1"/>
</dbReference>
<evidence type="ECO:0000259" key="10">
    <source>
        <dbReference type="PROSITE" id="PS51826"/>
    </source>
</evidence>
<dbReference type="InterPro" id="IPR036625">
    <property type="entry name" value="E3-bd_dom_sf"/>
</dbReference>
<dbReference type="Pfam" id="PF00364">
    <property type="entry name" value="Biotin_lipoyl"/>
    <property type="match status" value="1"/>
</dbReference>
<evidence type="ECO:0000256" key="6">
    <source>
        <dbReference type="ARBA" id="ARBA00025211"/>
    </source>
</evidence>
<dbReference type="InterPro" id="IPR004167">
    <property type="entry name" value="PSBD"/>
</dbReference>
<dbReference type="Pfam" id="PF02817">
    <property type="entry name" value="E3_binding"/>
    <property type="match status" value="1"/>
</dbReference>
<dbReference type="NCBIfam" id="TIGR01349">
    <property type="entry name" value="PDHac_trf_mito"/>
    <property type="match status" value="1"/>
</dbReference>
<protein>
    <recommendedName>
        <fullName evidence="8">Acetyltransferase component of pyruvate dehydrogenase complex</fullName>
        <ecNumber evidence="8">2.3.1.12</ecNumber>
    </recommendedName>
</protein>
<dbReference type="SUPFAM" id="SSF52777">
    <property type="entry name" value="CoA-dependent acyltransferases"/>
    <property type="match status" value="1"/>
</dbReference>
<reference evidence="11" key="1">
    <citation type="submission" date="2010-05" db="EMBL/GenBank/DDBJ databases">
        <authorList>
            <person name="Genoscope - CEA"/>
        </authorList>
    </citation>
    <scope>NUCLEOTIDE SEQUENCE</scope>
</reference>
<sequence>MAIVINMPRLSDTMTDGVVAKWHKQIGDSVNEGDLLAEIETDKATMEFEAFPGQEGKLLYIGTHEGEAAPVDTVLAILGEEGEDIEALKSGKTEEIVEKKTVLTDPTPTPTAPVATAPVASAPVASAPLAATSSVPALETDDSIKASPLARKLALDRGVDIAMVQGSGDHGRVVKRDIDSFNPAFHSSPQPGMTPQQSFPAGVENYTDTPVSQMRKVIAKRLSESKFSAPHFYITMDINMDNAIDSRKAMNVSGEVKISFNDLVVKSCALALKKHPVVNSAWMGDFIRQNDHVHIGVAVAVEDGLLVPVLRHADQMPLSAISAQVKDLAGKAKNKKLQPSDWEGNTFTISNLGMFGVEEFTAIVNPPDAGILAVGGIKQVPVVKDGVVVPGNVMKVTLSCDHRVIDGASGAAFLQSVKGFLENPVTMLV</sequence>
<dbReference type="GO" id="GO:0004742">
    <property type="term" value="F:dihydrolipoyllysine-residue acetyltransferase activity"/>
    <property type="evidence" value="ECO:0007669"/>
    <property type="project" value="UniProtKB-UniRule"/>
</dbReference>
<comment type="function">
    <text evidence="6">The pyruvate dehydrogenase complex catalyzes the overall conversion of pyruvate to acetyl-CoA and CO(2). It contains multiple copies of three enzymatic components: pyruvate dehydrogenase (E1), dihydrolipoamide acetyltransferase (E2) and lipoamide dehydrogenase (E3).</text>
</comment>
<proteinExistence type="inferred from homology"/>
<gene>
    <name evidence="11" type="ORF">S3_825_0002</name>
</gene>
<comment type="cofactor">
    <cofactor evidence="8">
        <name>(R)-lipoate</name>
        <dbReference type="ChEBI" id="CHEBI:83088"/>
    </cofactor>
    <text evidence="8">Binds 1 lipoyl cofactor covalently.</text>
</comment>
<dbReference type="InterPro" id="IPR006257">
    <property type="entry name" value="LAT1"/>
</dbReference>
<dbReference type="PANTHER" id="PTHR23151">
    <property type="entry name" value="DIHYDROLIPOAMIDE ACETYL/SUCCINYL-TRANSFERASE-RELATED"/>
    <property type="match status" value="1"/>
</dbReference>
<feature type="domain" description="Lipoyl-binding" evidence="9">
    <location>
        <begin position="2"/>
        <end position="79"/>
    </location>
</feature>
<dbReference type="InterPro" id="IPR045257">
    <property type="entry name" value="E2/Pdx1"/>
</dbReference>
<evidence type="ECO:0000313" key="11">
    <source>
        <dbReference type="EMBL" id="CBL87128.1"/>
    </source>
</evidence>
<dbReference type="EMBL" id="FQ032809">
    <property type="protein sequence ID" value="CBL87128.1"/>
    <property type="molecule type" value="Genomic_DNA"/>
</dbReference>
<dbReference type="SUPFAM" id="SSF47005">
    <property type="entry name" value="Peripheral subunit-binding domain of 2-oxo acid dehydrogenase complex"/>
    <property type="match status" value="1"/>
</dbReference>
<name>F4MLW5_9BACT</name>
<evidence type="ECO:0000256" key="7">
    <source>
        <dbReference type="ARBA" id="ARBA00048370"/>
    </source>
</evidence>
<comment type="subunit">
    <text evidence="2">Forms a 24-polypeptide structural core with octahedral symmetry.</text>
</comment>
<dbReference type="AlphaFoldDB" id="F4MLW5"/>
<dbReference type="GO" id="GO:0006086">
    <property type="term" value="P:pyruvate decarboxylation to acetyl-CoA"/>
    <property type="evidence" value="ECO:0007669"/>
    <property type="project" value="InterPro"/>
</dbReference>
<evidence type="ECO:0000256" key="3">
    <source>
        <dbReference type="ARBA" id="ARBA00022679"/>
    </source>
</evidence>
<dbReference type="Pfam" id="PF00198">
    <property type="entry name" value="2-oxoacid_dh"/>
    <property type="match status" value="1"/>
</dbReference>
<comment type="catalytic activity">
    <reaction evidence="7 8">
        <text>N(6)-[(R)-dihydrolipoyl]-L-lysyl-[protein] + acetyl-CoA = N(6)-[(R)-S(8)-acetyldihydrolipoyl]-L-lysyl-[protein] + CoA</text>
        <dbReference type="Rhea" id="RHEA:17017"/>
        <dbReference type="Rhea" id="RHEA-COMP:10475"/>
        <dbReference type="Rhea" id="RHEA-COMP:10478"/>
        <dbReference type="ChEBI" id="CHEBI:57287"/>
        <dbReference type="ChEBI" id="CHEBI:57288"/>
        <dbReference type="ChEBI" id="CHEBI:83100"/>
        <dbReference type="ChEBI" id="CHEBI:83111"/>
        <dbReference type="EC" id="2.3.1.12"/>
    </reaction>
</comment>
<dbReference type="SUPFAM" id="SSF51230">
    <property type="entry name" value="Single hybrid motif"/>
    <property type="match status" value="1"/>
</dbReference>
<dbReference type="CDD" id="cd06849">
    <property type="entry name" value="lipoyl_domain"/>
    <property type="match status" value="1"/>
</dbReference>
<evidence type="ECO:0000256" key="4">
    <source>
        <dbReference type="ARBA" id="ARBA00022823"/>
    </source>
</evidence>
<keyword evidence="4 8" id="KW-0450">Lipoyl</keyword>
<evidence type="ECO:0000256" key="2">
    <source>
        <dbReference type="ARBA" id="ARBA00011484"/>
    </source>
</evidence>
<dbReference type="InterPro" id="IPR011053">
    <property type="entry name" value="Single_hybrid_motif"/>
</dbReference>
<evidence type="ECO:0000256" key="5">
    <source>
        <dbReference type="ARBA" id="ARBA00023315"/>
    </source>
</evidence>
<dbReference type="InterPro" id="IPR023213">
    <property type="entry name" value="CAT-like_dom_sf"/>
</dbReference>
<accession>F4MLW5</accession>
<evidence type="ECO:0000259" key="9">
    <source>
        <dbReference type="PROSITE" id="PS50968"/>
    </source>
</evidence>
<dbReference type="PROSITE" id="PS50968">
    <property type="entry name" value="BIOTINYL_LIPOYL"/>
    <property type="match status" value="1"/>
</dbReference>
<feature type="domain" description="Peripheral subunit-binding (PSBD)" evidence="10">
    <location>
        <begin position="145"/>
        <end position="182"/>
    </location>
</feature>
<dbReference type="GO" id="GO:0045254">
    <property type="term" value="C:pyruvate dehydrogenase complex"/>
    <property type="evidence" value="ECO:0007669"/>
    <property type="project" value="UniProtKB-UniRule"/>
</dbReference>
<dbReference type="InterPro" id="IPR000089">
    <property type="entry name" value="Biotin_lipoyl"/>
</dbReference>
<keyword evidence="5 8" id="KW-0012">Acyltransferase</keyword>
<dbReference type="EC" id="2.3.1.12" evidence="8"/>
<dbReference type="PANTHER" id="PTHR23151:SF90">
    <property type="entry name" value="DIHYDROLIPOYLLYSINE-RESIDUE ACETYLTRANSFERASE COMPONENT OF PYRUVATE DEHYDROGENASE COMPLEX, MITOCHONDRIAL-RELATED"/>
    <property type="match status" value="1"/>
</dbReference>
<reference evidence="11" key="2">
    <citation type="journal article" date="2012" name="Environ. Microbiol.">
        <title>Genomic content of uncultured Bacteroidetes from contrasting oceanic provinces in the North Atlantic Ocean.</title>
        <authorList>
            <person name="Gomez-Pereira P.R."/>
            <person name="Schuler M."/>
            <person name="Fuchs B.M."/>
            <person name="Bennke C."/>
            <person name="Teeling H."/>
            <person name="Waldmann J."/>
            <person name="Richter M."/>
            <person name="Barbe V."/>
            <person name="Bataille E."/>
            <person name="Glockner F.O."/>
            <person name="Amann R."/>
        </authorList>
    </citation>
    <scope>NUCLEOTIDE SEQUENCE</scope>
</reference>
<dbReference type="Gene3D" id="2.40.50.100">
    <property type="match status" value="1"/>
</dbReference>
<dbReference type="PROSITE" id="PS51826">
    <property type="entry name" value="PSBD"/>
    <property type="match status" value="1"/>
</dbReference>
<dbReference type="Gene3D" id="4.10.320.10">
    <property type="entry name" value="E3-binding domain"/>
    <property type="match status" value="1"/>
</dbReference>
<comment type="similarity">
    <text evidence="1 8">Belongs to the 2-oxoacid dehydrogenase family.</text>
</comment>
<evidence type="ECO:0000256" key="1">
    <source>
        <dbReference type="ARBA" id="ARBA00007317"/>
    </source>
</evidence>